<sequence length="217" mass="24930">MNQFKQFHLSFVKSVLSAKRDIEEIELIAVSKKQPTDVIIDLINQGHLSFGENQLQEMESKWLSLKKNYPKTKLHFIGSIQSRKVKSIFSHCDEIHSVDRIKIVQEIKKLESEMKIQKEYFIQINTGNESQKSGVQTIDADQFIDQCINQYNFKLKGLMCIPPVGEDPKGHFNTLKDIANNHQLRCLSMGMSNDYEMAIQCGATHIRIGTLIFGERV</sequence>
<dbReference type="EMBL" id="UINC01045751">
    <property type="protein sequence ID" value="SVB52886.1"/>
    <property type="molecule type" value="Genomic_DNA"/>
</dbReference>
<dbReference type="FunFam" id="3.20.20.10:FF:000018">
    <property type="entry name" value="Pyridoxal phosphate homeostasis protein"/>
    <property type="match status" value="1"/>
</dbReference>
<organism evidence="3">
    <name type="scientific">marine metagenome</name>
    <dbReference type="NCBI Taxonomy" id="408172"/>
    <lineage>
        <taxon>unclassified sequences</taxon>
        <taxon>metagenomes</taxon>
        <taxon>ecological metagenomes</taxon>
    </lineage>
</organism>
<evidence type="ECO:0000256" key="1">
    <source>
        <dbReference type="ARBA" id="ARBA00022898"/>
    </source>
</evidence>
<accession>A0A382EQ13</accession>
<dbReference type="InterPro" id="IPR011078">
    <property type="entry name" value="PyrdxlP_homeostasis"/>
</dbReference>
<dbReference type="PANTHER" id="PTHR10146">
    <property type="entry name" value="PROLINE SYNTHETASE CO-TRANSCRIBED BACTERIAL HOMOLOG PROTEIN"/>
    <property type="match status" value="1"/>
</dbReference>
<dbReference type="HAMAP" id="MF_02087">
    <property type="entry name" value="PLP_homeostasis"/>
    <property type="match status" value="1"/>
</dbReference>
<dbReference type="SUPFAM" id="SSF51419">
    <property type="entry name" value="PLP-binding barrel"/>
    <property type="match status" value="1"/>
</dbReference>
<keyword evidence="1" id="KW-0663">Pyridoxal phosphate</keyword>
<dbReference type="InterPro" id="IPR001608">
    <property type="entry name" value="Ala_racemase_N"/>
</dbReference>
<name>A0A382EQ13_9ZZZZ</name>
<gene>
    <name evidence="3" type="ORF">METZ01_LOCUS205740</name>
</gene>
<evidence type="ECO:0000259" key="2">
    <source>
        <dbReference type="Pfam" id="PF01168"/>
    </source>
</evidence>
<dbReference type="PANTHER" id="PTHR10146:SF14">
    <property type="entry name" value="PYRIDOXAL PHOSPHATE HOMEOSTASIS PROTEIN"/>
    <property type="match status" value="1"/>
</dbReference>
<dbReference type="Pfam" id="PF01168">
    <property type="entry name" value="Ala_racemase_N"/>
    <property type="match status" value="1"/>
</dbReference>
<dbReference type="InterPro" id="IPR029066">
    <property type="entry name" value="PLP-binding_barrel"/>
</dbReference>
<dbReference type="GO" id="GO:0030170">
    <property type="term" value="F:pyridoxal phosphate binding"/>
    <property type="evidence" value="ECO:0007669"/>
    <property type="project" value="InterPro"/>
</dbReference>
<dbReference type="CDD" id="cd00635">
    <property type="entry name" value="PLPDE_III_YBL036c_like"/>
    <property type="match status" value="1"/>
</dbReference>
<evidence type="ECO:0000313" key="3">
    <source>
        <dbReference type="EMBL" id="SVB52886.1"/>
    </source>
</evidence>
<proteinExistence type="inferred from homology"/>
<dbReference type="NCBIfam" id="TIGR00044">
    <property type="entry name" value="YggS family pyridoxal phosphate-dependent enzyme"/>
    <property type="match status" value="1"/>
</dbReference>
<reference evidence="3" key="1">
    <citation type="submission" date="2018-05" db="EMBL/GenBank/DDBJ databases">
        <authorList>
            <person name="Lanie J.A."/>
            <person name="Ng W.-L."/>
            <person name="Kazmierczak K.M."/>
            <person name="Andrzejewski T.M."/>
            <person name="Davidsen T.M."/>
            <person name="Wayne K.J."/>
            <person name="Tettelin H."/>
            <person name="Glass J.I."/>
            <person name="Rusch D."/>
            <person name="Podicherti R."/>
            <person name="Tsui H.-C.T."/>
            <person name="Winkler M.E."/>
        </authorList>
    </citation>
    <scope>NUCLEOTIDE SEQUENCE</scope>
</reference>
<feature type="domain" description="Alanine racemase N-terminal" evidence="2">
    <location>
        <begin position="42"/>
        <end position="216"/>
    </location>
</feature>
<dbReference type="PIRSF" id="PIRSF004848">
    <property type="entry name" value="YBL036c_PLPDEIII"/>
    <property type="match status" value="1"/>
</dbReference>
<dbReference type="Gene3D" id="3.20.20.10">
    <property type="entry name" value="Alanine racemase"/>
    <property type="match status" value="1"/>
</dbReference>
<protein>
    <recommendedName>
        <fullName evidence="2">Alanine racemase N-terminal domain-containing protein</fullName>
    </recommendedName>
</protein>
<dbReference type="AlphaFoldDB" id="A0A382EQ13"/>